<dbReference type="InterPro" id="IPR036390">
    <property type="entry name" value="WH_DNA-bd_sf"/>
</dbReference>
<dbReference type="Pfam" id="PF00392">
    <property type="entry name" value="GntR"/>
    <property type="match status" value="1"/>
</dbReference>
<proteinExistence type="predicted"/>
<dbReference type="CDD" id="cd07377">
    <property type="entry name" value="WHTH_GntR"/>
    <property type="match status" value="1"/>
</dbReference>
<dbReference type="Gene3D" id="1.10.10.10">
    <property type="entry name" value="Winged helix-like DNA-binding domain superfamily/Winged helix DNA-binding domain"/>
    <property type="match status" value="1"/>
</dbReference>
<keyword evidence="1" id="KW-0805">Transcription regulation</keyword>
<evidence type="ECO:0000256" key="1">
    <source>
        <dbReference type="ARBA" id="ARBA00023015"/>
    </source>
</evidence>
<dbReference type="GO" id="GO:0003700">
    <property type="term" value="F:DNA-binding transcription factor activity"/>
    <property type="evidence" value="ECO:0007669"/>
    <property type="project" value="InterPro"/>
</dbReference>
<dbReference type="AlphaFoldDB" id="A0A382MEC4"/>
<evidence type="ECO:0000256" key="2">
    <source>
        <dbReference type="ARBA" id="ARBA00023125"/>
    </source>
</evidence>
<evidence type="ECO:0000259" key="4">
    <source>
        <dbReference type="PROSITE" id="PS50949"/>
    </source>
</evidence>
<dbReference type="InterPro" id="IPR036388">
    <property type="entry name" value="WH-like_DNA-bd_sf"/>
</dbReference>
<feature type="non-terminal residue" evidence="5">
    <location>
        <position position="88"/>
    </location>
</feature>
<dbReference type="SUPFAM" id="SSF46785">
    <property type="entry name" value="Winged helix' DNA-binding domain"/>
    <property type="match status" value="1"/>
</dbReference>
<reference evidence="5" key="1">
    <citation type="submission" date="2018-05" db="EMBL/GenBank/DDBJ databases">
        <authorList>
            <person name="Lanie J.A."/>
            <person name="Ng W.-L."/>
            <person name="Kazmierczak K.M."/>
            <person name="Andrzejewski T.M."/>
            <person name="Davidsen T.M."/>
            <person name="Wayne K.J."/>
            <person name="Tettelin H."/>
            <person name="Glass J.I."/>
            <person name="Rusch D."/>
            <person name="Podicherti R."/>
            <person name="Tsui H.-C.T."/>
            <person name="Winkler M.E."/>
        </authorList>
    </citation>
    <scope>NUCLEOTIDE SEQUENCE</scope>
</reference>
<dbReference type="PROSITE" id="PS50949">
    <property type="entry name" value="HTH_GNTR"/>
    <property type="match status" value="1"/>
</dbReference>
<feature type="domain" description="HTH gntR-type" evidence="4">
    <location>
        <begin position="13"/>
        <end position="80"/>
    </location>
</feature>
<sequence>MTDMVEPSEANELNLVDRVYRSTRAAIVDGTYAPDARLRLNTLASENEVSLIPVREALRLLERERLVVATPNKGARVAPVSLMCLTDL</sequence>
<evidence type="ECO:0000313" key="5">
    <source>
        <dbReference type="EMBL" id="SVC46405.1"/>
    </source>
</evidence>
<dbReference type="SMART" id="SM00345">
    <property type="entry name" value="HTH_GNTR"/>
    <property type="match status" value="1"/>
</dbReference>
<dbReference type="InterPro" id="IPR000524">
    <property type="entry name" value="Tscrpt_reg_HTH_GntR"/>
</dbReference>
<gene>
    <name evidence="5" type="ORF">METZ01_LOCUS299259</name>
</gene>
<keyword evidence="2" id="KW-0238">DNA-binding</keyword>
<evidence type="ECO:0000256" key="3">
    <source>
        <dbReference type="ARBA" id="ARBA00023163"/>
    </source>
</evidence>
<dbReference type="PANTHER" id="PTHR43537:SF49">
    <property type="entry name" value="TRANSCRIPTIONAL REGULATORY PROTEIN"/>
    <property type="match status" value="1"/>
</dbReference>
<dbReference type="EMBL" id="UINC01092645">
    <property type="protein sequence ID" value="SVC46405.1"/>
    <property type="molecule type" value="Genomic_DNA"/>
</dbReference>
<protein>
    <recommendedName>
        <fullName evidence="4">HTH gntR-type domain-containing protein</fullName>
    </recommendedName>
</protein>
<dbReference type="GO" id="GO:0003677">
    <property type="term" value="F:DNA binding"/>
    <property type="evidence" value="ECO:0007669"/>
    <property type="project" value="UniProtKB-KW"/>
</dbReference>
<organism evidence="5">
    <name type="scientific">marine metagenome</name>
    <dbReference type="NCBI Taxonomy" id="408172"/>
    <lineage>
        <taxon>unclassified sequences</taxon>
        <taxon>metagenomes</taxon>
        <taxon>ecological metagenomes</taxon>
    </lineage>
</organism>
<keyword evidence="3" id="KW-0804">Transcription</keyword>
<name>A0A382MEC4_9ZZZZ</name>
<dbReference type="PANTHER" id="PTHR43537">
    <property type="entry name" value="TRANSCRIPTIONAL REGULATOR, GNTR FAMILY"/>
    <property type="match status" value="1"/>
</dbReference>
<accession>A0A382MEC4</accession>